<name>A0AA97D8K5_9FIRM</name>
<organism evidence="8 9">
    <name type="scientific">Caproicibacterium argilliputei</name>
    <dbReference type="NCBI Taxonomy" id="3030016"/>
    <lineage>
        <taxon>Bacteria</taxon>
        <taxon>Bacillati</taxon>
        <taxon>Bacillota</taxon>
        <taxon>Clostridia</taxon>
        <taxon>Eubacteriales</taxon>
        <taxon>Oscillospiraceae</taxon>
        <taxon>Caproicibacterium</taxon>
    </lineage>
</organism>
<dbReference type="InterPro" id="IPR005229">
    <property type="entry name" value="YicC/YloC-like"/>
</dbReference>
<reference evidence="8 9" key="2">
    <citation type="submission" date="2024-06" db="EMBL/GenBank/DDBJ databases">
        <title>Caproicibacterium argilliputei sp. nov, a novel caproic acid producing anaerobic bacterium isolated from pit mud.</title>
        <authorList>
            <person name="Xia S."/>
        </authorList>
    </citation>
    <scope>NUCLEOTIDE SEQUENCE [LARGE SCALE GENOMIC DNA]</scope>
    <source>
        <strain evidence="8 9">ZCY20-5</strain>
    </source>
</reference>
<evidence type="ECO:0000256" key="5">
    <source>
        <dbReference type="ARBA" id="ARBA00035648"/>
    </source>
</evidence>
<reference evidence="9" key="1">
    <citation type="submission" date="2024-06" db="EMBL/GenBank/DDBJ databases">
        <title>Caproicibacterium argilliputei sp. nov, a novel caproic acid producing anaerobic bacterium isolated from pit mud.</title>
        <authorList>
            <person name="Zeng C."/>
        </authorList>
    </citation>
    <scope>NUCLEOTIDE SEQUENCE [LARGE SCALE GENOMIC DNA]</scope>
    <source>
        <strain evidence="9">ZCY20-5</strain>
    </source>
</reference>
<feature type="domain" description="Endoribonuclease YicC-like C-terminal" evidence="7">
    <location>
        <begin position="173"/>
        <end position="292"/>
    </location>
</feature>
<gene>
    <name evidence="8" type="ORF">PXC00_07320</name>
</gene>
<dbReference type="AlphaFoldDB" id="A0AA97D8K5"/>
<evidence type="ECO:0000256" key="4">
    <source>
        <dbReference type="ARBA" id="ARBA00022801"/>
    </source>
</evidence>
<accession>A0AA97D8K5</accession>
<dbReference type="EC" id="3.1.-.-" evidence="8"/>
<evidence type="ECO:0000256" key="3">
    <source>
        <dbReference type="ARBA" id="ARBA00022759"/>
    </source>
</evidence>
<evidence type="ECO:0000313" key="9">
    <source>
        <dbReference type="Proteomes" id="UP001300604"/>
    </source>
</evidence>
<dbReference type="Pfam" id="PF08340">
    <property type="entry name" value="YicC-like_C"/>
    <property type="match status" value="1"/>
</dbReference>
<evidence type="ECO:0000256" key="1">
    <source>
        <dbReference type="ARBA" id="ARBA00001968"/>
    </source>
</evidence>
<comment type="cofactor">
    <cofactor evidence="1">
        <name>a divalent metal cation</name>
        <dbReference type="ChEBI" id="CHEBI:60240"/>
    </cofactor>
</comment>
<sequence length="292" mass="33454">MIKSMTGYGRQEEILGTRHIQVEIKSVNHRYFEFTTRVSRGYSFLEEKMKTYIRNFVARGKVDLFISVESTEGADVEISVNRNVAAGYISAMRELCSDYELEDDITASTLARFSDIFTVSRKPEDENAVWNDVKTVADQAIASFLHMRIVEGQKLKEDVSARAEKILSLVKEVEQRSPETVEAYRRRLYARLQEVLQDKAIDEQRVVTEAALFADKIAVDEETVRLRSHLAQFQKLLESAEPVGRKLDFLVQEMNREANTIGSKCSDTQIAYAVVDIKAEIEKIREQIQNIE</sequence>
<protein>
    <submittedName>
        <fullName evidence="8">YicC/YloC family endoribonuclease</fullName>
        <ecNumber evidence="8">3.1.-.-</ecNumber>
    </submittedName>
</protein>
<dbReference type="NCBIfam" id="TIGR00255">
    <property type="entry name" value="YicC/YloC family endoribonuclease"/>
    <property type="match status" value="1"/>
</dbReference>
<evidence type="ECO:0000313" key="8">
    <source>
        <dbReference type="EMBL" id="WOC31045.1"/>
    </source>
</evidence>
<dbReference type="InterPro" id="IPR013527">
    <property type="entry name" value="YicC-like_N"/>
</dbReference>
<evidence type="ECO:0000256" key="2">
    <source>
        <dbReference type="ARBA" id="ARBA00022722"/>
    </source>
</evidence>
<proteinExistence type="inferred from homology"/>
<keyword evidence="2" id="KW-0540">Nuclease</keyword>
<dbReference type="KEGG" id="carl:PXC00_07320"/>
<comment type="similarity">
    <text evidence="5">Belongs to the YicC/YloC family.</text>
</comment>
<dbReference type="PANTHER" id="PTHR30636">
    <property type="entry name" value="UPF0701 PROTEIN YICC"/>
    <property type="match status" value="1"/>
</dbReference>
<dbReference type="PANTHER" id="PTHR30636:SF3">
    <property type="entry name" value="UPF0701 PROTEIN YICC"/>
    <property type="match status" value="1"/>
</dbReference>
<keyword evidence="9" id="KW-1185">Reference proteome</keyword>
<keyword evidence="4 8" id="KW-0378">Hydrolase</keyword>
<dbReference type="Proteomes" id="UP001300604">
    <property type="component" value="Chromosome"/>
</dbReference>
<keyword evidence="3" id="KW-0255">Endonuclease</keyword>
<dbReference type="GO" id="GO:0016787">
    <property type="term" value="F:hydrolase activity"/>
    <property type="evidence" value="ECO:0007669"/>
    <property type="project" value="UniProtKB-KW"/>
</dbReference>
<dbReference type="GO" id="GO:0004521">
    <property type="term" value="F:RNA endonuclease activity"/>
    <property type="evidence" value="ECO:0007669"/>
    <property type="project" value="InterPro"/>
</dbReference>
<dbReference type="RefSeq" id="WP_275845013.1">
    <property type="nucleotide sequence ID" value="NZ_CP135996.1"/>
</dbReference>
<dbReference type="InterPro" id="IPR013551">
    <property type="entry name" value="YicC-like_C"/>
</dbReference>
<dbReference type="Pfam" id="PF03755">
    <property type="entry name" value="YicC-like_N"/>
    <property type="match status" value="1"/>
</dbReference>
<evidence type="ECO:0000259" key="6">
    <source>
        <dbReference type="Pfam" id="PF03755"/>
    </source>
</evidence>
<evidence type="ECO:0000259" key="7">
    <source>
        <dbReference type="Pfam" id="PF08340"/>
    </source>
</evidence>
<feature type="domain" description="Endoribonuclease YicC-like N-terminal" evidence="6">
    <location>
        <begin position="2"/>
        <end position="156"/>
    </location>
</feature>
<dbReference type="EMBL" id="CP135996">
    <property type="protein sequence ID" value="WOC31045.1"/>
    <property type="molecule type" value="Genomic_DNA"/>
</dbReference>